<comment type="caution">
    <text evidence="2">The sequence shown here is derived from an EMBL/GenBank/DDBJ whole genome shotgun (WGS) entry which is preliminary data.</text>
</comment>
<dbReference type="RefSeq" id="WP_273642772.1">
    <property type="nucleotide sequence ID" value="NZ_JAQQXP010000004.1"/>
</dbReference>
<dbReference type="Proteomes" id="UP001218788">
    <property type="component" value="Unassembled WGS sequence"/>
</dbReference>
<proteinExistence type="predicted"/>
<keyword evidence="1" id="KW-0732">Signal</keyword>
<accession>A0ABT5L766</accession>
<dbReference type="EMBL" id="JAQQXP010000004">
    <property type="protein sequence ID" value="MDC8832876.1"/>
    <property type="molecule type" value="Genomic_DNA"/>
</dbReference>
<evidence type="ECO:0000256" key="1">
    <source>
        <dbReference type="SAM" id="SignalP"/>
    </source>
</evidence>
<evidence type="ECO:0000313" key="3">
    <source>
        <dbReference type="Proteomes" id="UP001218788"/>
    </source>
</evidence>
<feature type="chain" id="PRO_5045564801" description="PEP-CTERM protein-sorting domain-containing protein" evidence="1">
    <location>
        <begin position="23"/>
        <end position="220"/>
    </location>
</feature>
<protein>
    <recommendedName>
        <fullName evidence="4">PEP-CTERM protein-sorting domain-containing protein</fullName>
    </recommendedName>
</protein>
<keyword evidence="3" id="KW-1185">Reference proteome</keyword>
<evidence type="ECO:0000313" key="2">
    <source>
        <dbReference type="EMBL" id="MDC8832876.1"/>
    </source>
</evidence>
<name>A0ABT5L766_9ALTE</name>
<gene>
    <name evidence="2" type="ORF">OIK42_19150</name>
</gene>
<evidence type="ECO:0008006" key="4">
    <source>
        <dbReference type="Google" id="ProtNLM"/>
    </source>
</evidence>
<organism evidence="2 3">
    <name type="scientific">Alteromonas gilva</name>
    <dbReference type="NCBI Taxonomy" id="2987522"/>
    <lineage>
        <taxon>Bacteria</taxon>
        <taxon>Pseudomonadati</taxon>
        <taxon>Pseudomonadota</taxon>
        <taxon>Gammaproteobacteria</taxon>
        <taxon>Alteromonadales</taxon>
        <taxon>Alteromonadaceae</taxon>
        <taxon>Alteromonas/Salinimonas group</taxon>
        <taxon>Alteromonas</taxon>
    </lineage>
</organism>
<reference evidence="2 3" key="1">
    <citation type="submission" date="2022-10" db="EMBL/GenBank/DDBJ databases">
        <title>Alteromonas sp. chi3 Genome sequencing.</title>
        <authorList>
            <person name="Park S."/>
        </authorList>
    </citation>
    <scope>NUCLEOTIDE SEQUENCE [LARGE SCALE GENOMIC DNA]</scope>
    <source>
        <strain evidence="3">chi3</strain>
    </source>
</reference>
<feature type="signal peptide" evidence="1">
    <location>
        <begin position="1"/>
        <end position="22"/>
    </location>
</feature>
<sequence length="220" mass="24288">MKYLKKIILATVALIYASMANAAIVTVNYELELDFRESDDYTDAFLAQYFGDSALATIVYDADTPLSRIVPTNTYQYEAILEFRFFTSSTWGNTSITDDEGWIDIYSDATDYIVFNSVRETNSNIPTSALSDFSLSTMQNYGPNGLSSGTALPIDYPSSPARIWNFFTVRASGRTQVRYEMVGVTTSVSEANIPAPGSTLLMLAGLAGMARLRYIANRVV</sequence>